<evidence type="ECO:0000256" key="1">
    <source>
        <dbReference type="SAM" id="MobiDB-lite"/>
    </source>
</evidence>
<organism evidence="2 3">
    <name type="scientific">Liparis tanakae</name>
    <name type="common">Tanaka's snailfish</name>
    <dbReference type="NCBI Taxonomy" id="230148"/>
    <lineage>
        <taxon>Eukaryota</taxon>
        <taxon>Metazoa</taxon>
        <taxon>Chordata</taxon>
        <taxon>Craniata</taxon>
        <taxon>Vertebrata</taxon>
        <taxon>Euteleostomi</taxon>
        <taxon>Actinopterygii</taxon>
        <taxon>Neopterygii</taxon>
        <taxon>Teleostei</taxon>
        <taxon>Neoteleostei</taxon>
        <taxon>Acanthomorphata</taxon>
        <taxon>Eupercaria</taxon>
        <taxon>Perciformes</taxon>
        <taxon>Cottioidei</taxon>
        <taxon>Cottales</taxon>
        <taxon>Liparidae</taxon>
        <taxon>Liparis</taxon>
    </lineage>
</organism>
<gene>
    <name evidence="2" type="primary">gli3_2</name>
    <name evidence="2" type="ORF">EYF80_061779</name>
</gene>
<dbReference type="EMBL" id="SRLO01007339">
    <property type="protein sequence ID" value="TNN28072.1"/>
    <property type="molecule type" value="Genomic_DNA"/>
</dbReference>
<feature type="compositionally biased region" description="Polar residues" evidence="1">
    <location>
        <begin position="8"/>
        <end position="20"/>
    </location>
</feature>
<proteinExistence type="predicted"/>
<evidence type="ECO:0000313" key="2">
    <source>
        <dbReference type="EMBL" id="TNN28072.1"/>
    </source>
</evidence>
<accession>A0A4Z2EI92</accession>
<name>A0A4Z2EI92_9TELE</name>
<sequence>MTCCPFQTKPTSESAVSSTGDPMHHKRSKMKPEEEMPSPGAVCVQSNLQQEEGVMFLKRSALVLSYNNPPNTERAFQRYTSALLTFLPRQPNKAALTGALAHVTKPLLSGPQM</sequence>
<protein>
    <submittedName>
        <fullName evidence="2">Zinc finger protein GLI3</fullName>
    </submittedName>
</protein>
<reference evidence="2 3" key="1">
    <citation type="submission" date="2019-03" db="EMBL/GenBank/DDBJ databases">
        <title>First draft genome of Liparis tanakae, snailfish: a comprehensive survey of snailfish specific genes.</title>
        <authorList>
            <person name="Kim W."/>
            <person name="Song I."/>
            <person name="Jeong J.-H."/>
            <person name="Kim D."/>
            <person name="Kim S."/>
            <person name="Ryu S."/>
            <person name="Song J.Y."/>
            <person name="Lee S.K."/>
        </authorList>
    </citation>
    <scope>NUCLEOTIDE SEQUENCE [LARGE SCALE GENOMIC DNA]</scope>
    <source>
        <tissue evidence="2">Muscle</tissue>
    </source>
</reference>
<keyword evidence="3" id="KW-1185">Reference proteome</keyword>
<evidence type="ECO:0000313" key="3">
    <source>
        <dbReference type="Proteomes" id="UP000314294"/>
    </source>
</evidence>
<dbReference type="Proteomes" id="UP000314294">
    <property type="component" value="Unassembled WGS sequence"/>
</dbReference>
<comment type="caution">
    <text evidence="2">The sequence shown here is derived from an EMBL/GenBank/DDBJ whole genome shotgun (WGS) entry which is preliminary data.</text>
</comment>
<dbReference type="OrthoDB" id="3214149at2759"/>
<dbReference type="AlphaFoldDB" id="A0A4Z2EI92"/>
<feature type="region of interest" description="Disordered" evidence="1">
    <location>
        <begin position="1"/>
        <end position="40"/>
    </location>
</feature>